<dbReference type="SFLD" id="SFLDG01067">
    <property type="entry name" value="SPASM/twitch_domain_containing"/>
    <property type="match status" value="1"/>
</dbReference>
<keyword evidence="4" id="KW-0411">Iron-sulfur</keyword>
<dbReference type="GO" id="GO:0046872">
    <property type="term" value="F:metal ion binding"/>
    <property type="evidence" value="ECO:0007669"/>
    <property type="project" value="UniProtKB-KW"/>
</dbReference>
<evidence type="ECO:0000256" key="3">
    <source>
        <dbReference type="ARBA" id="ARBA00023004"/>
    </source>
</evidence>
<name>A0A0F9SFK8_9ZZZZ</name>
<dbReference type="GO" id="GO:0051536">
    <property type="term" value="F:iron-sulfur cluster binding"/>
    <property type="evidence" value="ECO:0007669"/>
    <property type="project" value="UniProtKB-KW"/>
</dbReference>
<dbReference type="InterPro" id="IPR050377">
    <property type="entry name" value="Radical_SAM_PqqE_MftC-like"/>
</dbReference>
<feature type="domain" description="Radical SAM core" evidence="5">
    <location>
        <begin position="8"/>
        <end position="224"/>
    </location>
</feature>
<dbReference type="PANTHER" id="PTHR11228:SF7">
    <property type="entry name" value="PQQA PEPTIDE CYCLASE"/>
    <property type="match status" value="1"/>
</dbReference>
<dbReference type="InterPro" id="IPR007197">
    <property type="entry name" value="rSAM"/>
</dbReference>
<dbReference type="PANTHER" id="PTHR11228">
    <property type="entry name" value="RADICAL SAM DOMAIN PROTEIN"/>
    <property type="match status" value="1"/>
</dbReference>
<dbReference type="InterPro" id="IPR013785">
    <property type="entry name" value="Aldolase_TIM"/>
</dbReference>
<evidence type="ECO:0000256" key="1">
    <source>
        <dbReference type="ARBA" id="ARBA00022691"/>
    </source>
</evidence>
<dbReference type="SUPFAM" id="SSF102114">
    <property type="entry name" value="Radical SAM enzymes"/>
    <property type="match status" value="1"/>
</dbReference>
<keyword evidence="1" id="KW-0949">S-adenosyl-L-methionine</keyword>
<organism evidence="6">
    <name type="scientific">marine sediment metagenome</name>
    <dbReference type="NCBI Taxonomy" id="412755"/>
    <lineage>
        <taxon>unclassified sequences</taxon>
        <taxon>metagenomes</taxon>
        <taxon>ecological metagenomes</taxon>
    </lineage>
</organism>
<keyword evidence="2" id="KW-0479">Metal-binding</keyword>
<gene>
    <name evidence="6" type="ORF">LCGC14_0856840</name>
</gene>
<comment type="caution">
    <text evidence="6">The sequence shown here is derived from an EMBL/GenBank/DDBJ whole genome shotgun (WGS) entry which is preliminary data.</text>
</comment>
<reference evidence="6" key="1">
    <citation type="journal article" date="2015" name="Nature">
        <title>Complex archaea that bridge the gap between prokaryotes and eukaryotes.</title>
        <authorList>
            <person name="Spang A."/>
            <person name="Saw J.H."/>
            <person name="Jorgensen S.L."/>
            <person name="Zaremba-Niedzwiedzka K."/>
            <person name="Martijn J."/>
            <person name="Lind A.E."/>
            <person name="van Eijk R."/>
            <person name="Schleper C."/>
            <person name="Guy L."/>
            <person name="Ettema T.J."/>
        </authorList>
    </citation>
    <scope>NUCLEOTIDE SEQUENCE</scope>
</reference>
<dbReference type="Gene3D" id="3.20.20.70">
    <property type="entry name" value="Aldolase class I"/>
    <property type="match status" value="1"/>
</dbReference>
<dbReference type="EMBL" id="LAZR01002582">
    <property type="protein sequence ID" value="KKN28183.1"/>
    <property type="molecule type" value="Genomic_DNA"/>
</dbReference>
<dbReference type="InterPro" id="IPR058240">
    <property type="entry name" value="rSAM_sf"/>
</dbReference>
<dbReference type="CDD" id="cd01335">
    <property type="entry name" value="Radical_SAM"/>
    <property type="match status" value="1"/>
</dbReference>
<evidence type="ECO:0000313" key="6">
    <source>
        <dbReference type="EMBL" id="KKN28183.1"/>
    </source>
</evidence>
<accession>A0A0F9SFK8</accession>
<dbReference type="GO" id="GO:0003824">
    <property type="term" value="F:catalytic activity"/>
    <property type="evidence" value="ECO:0007669"/>
    <property type="project" value="InterPro"/>
</dbReference>
<proteinExistence type="predicted"/>
<evidence type="ECO:0000259" key="5">
    <source>
        <dbReference type="PROSITE" id="PS51918"/>
    </source>
</evidence>
<evidence type="ECO:0000256" key="4">
    <source>
        <dbReference type="ARBA" id="ARBA00023014"/>
    </source>
</evidence>
<sequence>MFPKQVNRAKPSFANINLLGKCNVKCFFCLGEDIPQYLGKYNQLKTEFYNWPNFGDFLTLCKKEGITNLYITGQNTDALLYKHLWSLITNLQALDMGFDVGIRTNGYMFEKNMELVKTANLCRRSVGVSIHTLIPQVNEKIMGRDHIPDWDLLLPLFHNLRVSIVVNRYNVGEIPDILLYLKQFPNIRYVQLRRISTDTRSDKLSQDQDVFNNLARIFEKCGEDGDYKILEPFYGAKRYFAFGHEIVLWPTVSTSIGSFNYFTDGTISKKYFVIEGYLKENGITL</sequence>
<dbReference type="Pfam" id="PF04055">
    <property type="entry name" value="Radical_SAM"/>
    <property type="match status" value="1"/>
</dbReference>
<evidence type="ECO:0000256" key="2">
    <source>
        <dbReference type="ARBA" id="ARBA00022723"/>
    </source>
</evidence>
<dbReference type="PROSITE" id="PS51918">
    <property type="entry name" value="RADICAL_SAM"/>
    <property type="match status" value="1"/>
</dbReference>
<keyword evidence="3" id="KW-0408">Iron</keyword>
<protein>
    <recommendedName>
        <fullName evidence="5">Radical SAM core domain-containing protein</fullName>
    </recommendedName>
</protein>
<dbReference type="SFLD" id="SFLDS00029">
    <property type="entry name" value="Radical_SAM"/>
    <property type="match status" value="1"/>
</dbReference>
<dbReference type="AlphaFoldDB" id="A0A0F9SFK8"/>